<reference evidence="1" key="1">
    <citation type="submission" date="2015-01" db="EMBL/GenBank/DDBJ databases">
        <title>The Genome Sequence of Cladophialophora bantiana CBS 173.52.</title>
        <authorList>
            <consortium name="The Broad Institute Genomics Platform"/>
            <person name="Cuomo C."/>
            <person name="de Hoog S."/>
            <person name="Gorbushina A."/>
            <person name="Stielow B."/>
            <person name="Teixiera M."/>
            <person name="Abouelleil A."/>
            <person name="Chapman S.B."/>
            <person name="Priest M."/>
            <person name="Young S.K."/>
            <person name="Wortman J."/>
            <person name="Nusbaum C."/>
            <person name="Birren B."/>
        </authorList>
    </citation>
    <scope>NUCLEOTIDE SEQUENCE [LARGE SCALE GENOMIC DNA]</scope>
    <source>
        <strain evidence="1">CBS 173.52</strain>
    </source>
</reference>
<organism evidence="1 2">
    <name type="scientific">Cladophialophora bantiana (strain ATCC 10958 / CBS 173.52 / CDC B-1940 / NIH 8579)</name>
    <name type="common">Xylohypha bantiana</name>
    <dbReference type="NCBI Taxonomy" id="1442370"/>
    <lineage>
        <taxon>Eukaryota</taxon>
        <taxon>Fungi</taxon>
        <taxon>Dikarya</taxon>
        <taxon>Ascomycota</taxon>
        <taxon>Pezizomycotina</taxon>
        <taxon>Eurotiomycetes</taxon>
        <taxon>Chaetothyriomycetidae</taxon>
        <taxon>Chaetothyriales</taxon>
        <taxon>Herpotrichiellaceae</taxon>
        <taxon>Cladophialophora</taxon>
    </lineage>
</organism>
<accession>A0A0D2GDI9</accession>
<dbReference type="VEuPathDB" id="FungiDB:Z519_03516"/>
<name>A0A0D2GDI9_CLAB1</name>
<evidence type="ECO:0000313" key="1">
    <source>
        <dbReference type="EMBL" id="KIW96447.1"/>
    </source>
</evidence>
<dbReference type="HOGENOM" id="CLU_1532370_0_0_1"/>
<protein>
    <submittedName>
        <fullName evidence="1">Uncharacterized protein</fullName>
    </submittedName>
</protein>
<dbReference type="AlphaFoldDB" id="A0A0D2GDI9"/>
<proteinExistence type="predicted"/>
<sequence length="175" mass="20401">MARLQLAWKCLPHIKSCIEKLRDNTLTRPVLQIIDSIELGSEGRRVFTSFITLKLAEQYFDSTSKYWWRSEYDERELPRADFFNTMDVVEHEVGDLLKTKAPQPIPQPDTFIGLLWFTVSFKSVQDQVGLAKTNIGWINSPAVLRCQFLEALPTARDLYKCDILSKELRIWDDLF</sequence>
<evidence type="ECO:0000313" key="2">
    <source>
        <dbReference type="Proteomes" id="UP000053789"/>
    </source>
</evidence>
<dbReference type="RefSeq" id="XP_016623116.1">
    <property type="nucleotide sequence ID" value="XM_016761266.1"/>
</dbReference>
<dbReference type="Proteomes" id="UP000053789">
    <property type="component" value="Unassembled WGS sequence"/>
</dbReference>
<dbReference type="EMBL" id="KN846983">
    <property type="protein sequence ID" value="KIW96447.1"/>
    <property type="molecule type" value="Genomic_DNA"/>
</dbReference>
<dbReference type="GeneID" id="27696444"/>
<keyword evidence="2" id="KW-1185">Reference proteome</keyword>
<gene>
    <name evidence="1" type="ORF">Z519_03516</name>
</gene>